<proteinExistence type="predicted"/>
<name>A0A7C4ESC6_9BACT</name>
<feature type="domain" description="Thiolase N-terminal" evidence="1">
    <location>
        <begin position="5"/>
        <end position="219"/>
    </location>
</feature>
<dbReference type="EMBL" id="DTGT01000058">
    <property type="protein sequence ID" value="HGH60010.1"/>
    <property type="molecule type" value="Genomic_DNA"/>
</dbReference>
<comment type="caution">
    <text evidence="3">The sequence shown here is derived from an EMBL/GenBank/DDBJ whole genome shotgun (WGS) entry which is preliminary data.</text>
</comment>
<dbReference type="AlphaFoldDB" id="A0A7C4ESC6"/>
<gene>
    <name evidence="3" type="ORF">ENV54_01780</name>
</gene>
<evidence type="ECO:0000259" key="2">
    <source>
        <dbReference type="Pfam" id="PF22691"/>
    </source>
</evidence>
<dbReference type="CDD" id="cd00829">
    <property type="entry name" value="SCP-x_thiolase"/>
    <property type="match status" value="1"/>
</dbReference>
<dbReference type="InterPro" id="IPR002155">
    <property type="entry name" value="Thiolase"/>
</dbReference>
<dbReference type="InterPro" id="IPR016039">
    <property type="entry name" value="Thiolase-like"/>
</dbReference>
<sequence length="386" mass="41408">MAKRVAIVGIGQTHHRSHRPDVNGRELIYEAVTRALEDCELSIRDIDAIVIGNMDHFESINCVDTWSVEGSGAFMKPIMKINTGGTTGTSVAIAAYYHVAAGLFERVLAIGWEKNSESDTTGAIITCSDPVWDRFSYSGAIPSLATEATGYLKRSGATQEDAARVAVRDRTHALNNPYAHLRKPITVQDVMQSPMLAYPIKLLDVCPRSDGACAVVFAAEEAAQKIARKSAWIAAASVRHSLTWFADVDFDGGLLSLQRASREAYMKAGIKSPADDIDVAELYLPYSYAGLKWIEDLGFCPVGKAPEFIWSGATDMGGKIPMNPSGGVISTNCIGATGLLRVAEAALQVMGKAGDRQVPDAVNAMATGFGGCFWSDVIILSSRKPS</sequence>
<feature type="domain" description="Thiolase C-terminal" evidence="2">
    <location>
        <begin position="256"/>
        <end position="380"/>
    </location>
</feature>
<dbReference type="InterPro" id="IPR055140">
    <property type="entry name" value="Thiolase_C_2"/>
</dbReference>
<dbReference type="Gene3D" id="3.40.47.10">
    <property type="match status" value="1"/>
</dbReference>
<reference evidence="3" key="1">
    <citation type="journal article" date="2020" name="mSystems">
        <title>Genome- and Community-Level Interaction Insights into Carbon Utilization and Element Cycling Functions of Hydrothermarchaeota in Hydrothermal Sediment.</title>
        <authorList>
            <person name="Zhou Z."/>
            <person name="Liu Y."/>
            <person name="Xu W."/>
            <person name="Pan J."/>
            <person name="Luo Z.H."/>
            <person name="Li M."/>
        </authorList>
    </citation>
    <scope>NUCLEOTIDE SEQUENCE [LARGE SCALE GENOMIC DNA]</scope>
    <source>
        <strain evidence="3">SpSt-769</strain>
    </source>
</reference>
<dbReference type="GO" id="GO:0003988">
    <property type="term" value="F:acetyl-CoA C-acyltransferase activity"/>
    <property type="evidence" value="ECO:0007669"/>
    <property type="project" value="UniProtKB-ARBA"/>
</dbReference>
<dbReference type="PANTHER" id="PTHR42870">
    <property type="entry name" value="ACETYL-COA C-ACETYLTRANSFERASE"/>
    <property type="match status" value="1"/>
</dbReference>
<accession>A0A7C4ESC6</accession>
<organism evidence="3">
    <name type="scientific">Desulfomonile tiedjei</name>
    <dbReference type="NCBI Taxonomy" id="2358"/>
    <lineage>
        <taxon>Bacteria</taxon>
        <taxon>Pseudomonadati</taxon>
        <taxon>Thermodesulfobacteriota</taxon>
        <taxon>Desulfomonilia</taxon>
        <taxon>Desulfomonilales</taxon>
        <taxon>Desulfomonilaceae</taxon>
        <taxon>Desulfomonile</taxon>
    </lineage>
</organism>
<protein>
    <submittedName>
        <fullName evidence="3">Thiolase family protein</fullName>
    </submittedName>
</protein>
<dbReference type="PIRSF" id="PIRSF000429">
    <property type="entry name" value="Ac-CoA_Ac_transf"/>
    <property type="match status" value="1"/>
</dbReference>
<dbReference type="Pfam" id="PF00108">
    <property type="entry name" value="Thiolase_N"/>
    <property type="match status" value="1"/>
</dbReference>
<evidence type="ECO:0000259" key="1">
    <source>
        <dbReference type="Pfam" id="PF00108"/>
    </source>
</evidence>
<dbReference type="Pfam" id="PF22691">
    <property type="entry name" value="Thiolase_C_1"/>
    <property type="match status" value="1"/>
</dbReference>
<dbReference type="SUPFAM" id="SSF53901">
    <property type="entry name" value="Thiolase-like"/>
    <property type="match status" value="2"/>
</dbReference>
<dbReference type="InterPro" id="IPR020616">
    <property type="entry name" value="Thiolase_N"/>
</dbReference>
<evidence type="ECO:0000313" key="3">
    <source>
        <dbReference type="EMBL" id="HGH60010.1"/>
    </source>
</evidence>
<dbReference type="PANTHER" id="PTHR42870:SF1">
    <property type="entry name" value="NON-SPECIFIC LIPID-TRANSFER PROTEIN-LIKE 2"/>
    <property type="match status" value="1"/>
</dbReference>